<evidence type="ECO:0000256" key="1">
    <source>
        <dbReference type="ARBA" id="ARBA00008779"/>
    </source>
</evidence>
<dbReference type="eggNOG" id="COG3119">
    <property type="taxonomic scope" value="Bacteria"/>
</dbReference>
<evidence type="ECO:0000313" key="5">
    <source>
        <dbReference type="EMBL" id="BAM03128.1"/>
    </source>
</evidence>
<dbReference type="InterPro" id="IPR050738">
    <property type="entry name" value="Sulfatase"/>
</dbReference>
<dbReference type="EC" id="3.1.6.-" evidence="5"/>
<dbReference type="OrthoDB" id="9762324at2"/>
<dbReference type="AlphaFoldDB" id="I0ICZ0"/>
<dbReference type="PATRIC" id="fig|1142394.8.peg.1001"/>
<dbReference type="HOGENOM" id="CLU_006332_9_3_0"/>
<dbReference type="KEGG" id="phm:PSMK_09690"/>
<organism evidence="5 6">
    <name type="scientific">Phycisphaera mikurensis (strain NBRC 102666 / KCTC 22515 / FYK2301M01)</name>
    <dbReference type="NCBI Taxonomy" id="1142394"/>
    <lineage>
        <taxon>Bacteria</taxon>
        <taxon>Pseudomonadati</taxon>
        <taxon>Planctomycetota</taxon>
        <taxon>Phycisphaerae</taxon>
        <taxon>Phycisphaerales</taxon>
        <taxon>Phycisphaeraceae</taxon>
        <taxon>Phycisphaera</taxon>
    </lineage>
</organism>
<dbReference type="RefSeq" id="WP_014436347.1">
    <property type="nucleotide sequence ID" value="NC_017080.1"/>
</dbReference>
<dbReference type="PANTHER" id="PTHR42693">
    <property type="entry name" value="ARYLSULFATASE FAMILY MEMBER"/>
    <property type="match status" value="1"/>
</dbReference>
<dbReference type="SUPFAM" id="SSF53649">
    <property type="entry name" value="Alkaline phosphatase-like"/>
    <property type="match status" value="1"/>
</dbReference>
<evidence type="ECO:0000313" key="6">
    <source>
        <dbReference type="Proteomes" id="UP000007881"/>
    </source>
</evidence>
<dbReference type="GO" id="GO:0004065">
    <property type="term" value="F:arylsulfatase activity"/>
    <property type="evidence" value="ECO:0007669"/>
    <property type="project" value="TreeGrafter"/>
</dbReference>
<feature type="domain" description="Sulfatase N-terminal" evidence="4">
    <location>
        <begin position="7"/>
        <end position="336"/>
    </location>
</feature>
<dbReference type="EMBL" id="AP012338">
    <property type="protein sequence ID" value="BAM03128.1"/>
    <property type="molecule type" value="Genomic_DNA"/>
</dbReference>
<evidence type="ECO:0000256" key="2">
    <source>
        <dbReference type="ARBA" id="ARBA00022801"/>
    </source>
</evidence>
<dbReference type="Proteomes" id="UP000007881">
    <property type="component" value="Chromosome"/>
</dbReference>
<dbReference type="PANTHER" id="PTHR42693:SF53">
    <property type="entry name" value="ENDO-4-O-SULFATASE"/>
    <property type="match status" value="1"/>
</dbReference>
<sequence>MSTTPRPNVLVFFTDQQRHDTTGVHGCPLGLTPNLDRLARGGTDVHRSFTCQPVCGPARACLQTGTHATTNGTVTNGIGLTRELPNLGTLFTEAGYRTGYLGKWHLADDRGVRGPVPPEQRGGYGYWLAANLLEQTSDAYHTRLWDRDGQPVDLPGYRVDALADALIRHLDDRLRAPDRDEHPFFAFCSFLEPHHQNHAYDYVAPDGWRQPYTGRWCPPDLASLPSLGSAGTAVGGSAPGHLGGYFGMVKRLDEALGRVCDALQSHGQLDNTVILFTSDHGCHFETRNAQDKRSGHEASIRVPTVLAGGPFKGGGRVDPLVSLVDLPATLLDAAGIDVPDTFEGRSLLPLVRKEPDAVASWPEEVYVQVSEACWGRTVRTRRWKYITRDPDRPDWHRAGYTGGQDRLREVELYDLLHDPYELFNLVSFESHTPVREAMRERLLRRMSELGEELPEVLGPEAMKPAGQRRVTAEEARA</sequence>
<gene>
    <name evidence="5" type="ordered locus">PSMK_09690</name>
</gene>
<comment type="similarity">
    <text evidence="1">Belongs to the sulfatase family.</text>
</comment>
<dbReference type="InterPro" id="IPR017850">
    <property type="entry name" value="Alkaline_phosphatase_core_sf"/>
</dbReference>
<dbReference type="Pfam" id="PF00884">
    <property type="entry name" value="Sulfatase"/>
    <property type="match status" value="1"/>
</dbReference>
<evidence type="ECO:0000256" key="3">
    <source>
        <dbReference type="SAM" id="MobiDB-lite"/>
    </source>
</evidence>
<evidence type="ECO:0000259" key="4">
    <source>
        <dbReference type="Pfam" id="PF00884"/>
    </source>
</evidence>
<dbReference type="Gene3D" id="3.40.720.10">
    <property type="entry name" value="Alkaline Phosphatase, subunit A"/>
    <property type="match status" value="1"/>
</dbReference>
<keyword evidence="6" id="KW-1185">Reference proteome</keyword>
<feature type="region of interest" description="Disordered" evidence="3">
    <location>
        <begin position="454"/>
        <end position="477"/>
    </location>
</feature>
<accession>I0ICZ0</accession>
<proteinExistence type="inferred from homology"/>
<name>I0ICZ0_PHYMF</name>
<keyword evidence="2 5" id="KW-0378">Hydrolase</keyword>
<dbReference type="STRING" id="1142394.PSMK_09690"/>
<reference evidence="5 6" key="1">
    <citation type="submission" date="2012-02" db="EMBL/GenBank/DDBJ databases">
        <title>Complete genome sequence of Phycisphaera mikurensis NBRC 102666.</title>
        <authorList>
            <person name="Ankai A."/>
            <person name="Hosoyama A."/>
            <person name="Terui Y."/>
            <person name="Sekine M."/>
            <person name="Fukai R."/>
            <person name="Kato Y."/>
            <person name="Nakamura S."/>
            <person name="Yamada-Narita S."/>
            <person name="Kawakoshi A."/>
            <person name="Fukunaga Y."/>
            <person name="Yamazaki S."/>
            <person name="Fujita N."/>
        </authorList>
    </citation>
    <scope>NUCLEOTIDE SEQUENCE [LARGE SCALE GENOMIC DNA]</scope>
    <source>
        <strain evidence="6">NBRC 102666 / KCTC 22515 / FYK2301M01</strain>
    </source>
</reference>
<protein>
    <submittedName>
        <fullName evidence="5">Sulfatase</fullName>
        <ecNumber evidence="5">3.1.6.-</ecNumber>
    </submittedName>
</protein>
<dbReference type="InterPro" id="IPR000917">
    <property type="entry name" value="Sulfatase_N"/>
</dbReference>